<dbReference type="InterPro" id="IPR027417">
    <property type="entry name" value="P-loop_NTPase"/>
</dbReference>
<dbReference type="EC" id="2.4.2.9" evidence="4"/>
<comment type="caution">
    <text evidence="12">The sequence shown here is derived from an EMBL/GenBank/DDBJ whole genome shotgun (WGS) entry which is preliminary data.</text>
</comment>
<evidence type="ECO:0000256" key="5">
    <source>
        <dbReference type="ARBA" id="ARBA00022533"/>
    </source>
</evidence>
<keyword evidence="7" id="KW-0808">Transferase</keyword>
<dbReference type="GO" id="GO:0008655">
    <property type="term" value="P:pyrimidine-containing compound salvage"/>
    <property type="evidence" value="ECO:0007669"/>
    <property type="project" value="UniProtKB-ARBA"/>
</dbReference>
<evidence type="ECO:0000313" key="12">
    <source>
        <dbReference type="EMBL" id="TFY83281.1"/>
    </source>
</evidence>
<dbReference type="CDD" id="cd06223">
    <property type="entry name" value="PRTases_typeI"/>
    <property type="match status" value="1"/>
</dbReference>
<evidence type="ECO:0000259" key="11">
    <source>
        <dbReference type="Pfam" id="PF14681"/>
    </source>
</evidence>
<keyword evidence="8" id="KW-0547">Nucleotide-binding</keyword>
<dbReference type="InterPro" id="IPR006083">
    <property type="entry name" value="PRK/URK"/>
</dbReference>
<evidence type="ECO:0000259" key="10">
    <source>
        <dbReference type="Pfam" id="PF00485"/>
    </source>
</evidence>
<comment type="pathway">
    <text evidence="2">Pyrimidine metabolism; UMP biosynthesis via salvage pathway; UMP from uracil: step 1/1.</text>
</comment>
<dbReference type="Pfam" id="PF00485">
    <property type="entry name" value="PRK"/>
    <property type="match status" value="1"/>
</dbReference>
<dbReference type="OrthoDB" id="738517at2759"/>
<evidence type="ECO:0000256" key="4">
    <source>
        <dbReference type="ARBA" id="ARBA00011894"/>
    </source>
</evidence>
<dbReference type="InterPro" id="IPR000836">
    <property type="entry name" value="PRTase_dom"/>
</dbReference>
<evidence type="ECO:0000313" key="13">
    <source>
        <dbReference type="Proteomes" id="UP000298061"/>
    </source>
</evidence>
<keyword evidence="5" id="KW-0021">Allosteric enzyme</keyword>
<evidence type="ECO:0000256" key="7">
    <source>
        <dbReference type="ARBA" id="ARBA00022679"/>
    </source>
</evidence>
<dbReference type="EMBL" id="SFCI01000039">
    <property type="protein sequence ID" value="TFY83281.1"/>
    <property type="molecule type" value="Genomic_DNA"/>
</dbReference>
<feature type="domain" description="Phosphoribulokinase/uridine kinase" evidence="10">
    <location>
        <begin position="2"/>
        <end position="72"/>
    </location>
</feature>
<keyword evidence="6" id="KW-0328">Glycosyltransferase</keyword>
<comment type="similarity">
    <text evidence="3">Belongs to the UPRTase family.</text>
</comment>
<evidence type="ECO:0000256" key="1">
    <source>
        <dbReference type="ARBA" id="ARBA00001946"/>
    </source>
</evidence>
<dbReference type="GO" id="GO:0004845">
    <property type="term" value="F:uracil phosphoribosyltransferase activity"/>
    <property type="evidence" value="ECO:0007669"/>
    <property type="project" value="UniProtKB-EC"/>
</dbReference>
<dbReference type="STRING" id="135208.A0A4Z0AAE5"/>
<evidence type="ECO:0000256" key="3">
    <source>
        <dbReference type="ARBA" id="ARBA00009516"/>
    </source>
</evidence>
<protein>
    <recommendedName>
        <fullName evidence="4">uracil phosphoribosyltransferase</fullName>
        <ecNumber evidence="4">2.4.2.9</ecNumber>
    </recommendedName>
</protein>
<dbReference type="GO" id="GO:0016301">
    <property type="term" value="F:kinase activity"/>
    <property type="evidence" value="ECO:0007669"/>
    <property type="project" value="InterPro"/>
</dbReference>
<evidence type="ECO:0000256" key="6">
    <source>
        <dbReference type="ARBA" id="ARBA00022676"/>
    </source>
</evidence>
<dbReference type="Pfam" id="PF14681">
    <property type="entry name" value="UPRTase"/>
    <property type="match status" value="1"/>
</dbReference>
<gene>
    <name evidence="12" type="ORF">EWM64_g719</name>
</gene>
<dbReference type="SUPFAM" id="SSF53271">
    <property type="entry name" value="PRTase-like"/>
    <property type="match status" value="1"/>
</dbReference>
<feature type="domain" description="Phosphoribosyltransferase" evidence="11">
    <location>
        <begin position="130"/>
        <end position="322"/>
    </location>
</feature>
<accession>A0A4Z0AAE5</accession>
<proteinExistence type="inferred from homology"/>
<name>A0A4Z0AAE5_9AGAM</name>
<comment type="cofactor">
    <cofactor evidence="1">
        <name>Mg(2+)</name>
        <dbReference type="ChEBI" id="CHEBI:18420"/>
    </cofactor>
</comment>
<keyword evidence="9" id="KW-0342">GTP-binding</keyword>
<evidence type="ECO:0000256" key="2">
    <source>
        <dbReference type="ARBA" id="ARBA00005180"/>
    </source>
</evidence>
<dbReference type="InterPro" id="IPR029057">
    <property type="entry name" value="PRTase-like"/>
</dbReference>
<evidence type="ECO:0000256" key="9">
    <source>
        <dbReference type="ARBA" id="ARBA00023134"/>
    </source>
</evidence>
<evidence type="ECO:0000256" key="8">
    <source>
        <dbReference type="ARBA" id="ARBA00022741"/>
    </source>
</evidence>
<dbReference type="Gene3D" id="3.40.50.300">
    <property type="entry name" value="P-loop containing nucleotide triphosphate hydrolases"/>
    <property type="match status" value="1"/>
</dbReference>
<dbReference type="GO" id="GO:0005524">
    <property type="term" value="F:ATP binding"/>
    <property type="evidence" value="ECO:0007669"/>
    <property type="project" value="InterPro"/>
</dbReference>
<dbReference type="Gene3D" id="3.40.50.2020">
    <property type="match status" value="1"/>
</dbReference>
<dbReference type="GO" id="GO:0005525">
    <property type="term" value="F:GTP binding"/>
    <property type="evidence" value="ECO:0007669"/>
    <property type="project" value="UniProtKB-KW"/>
</dbReference>
<dbReference type="Proteomes" id="UP000298061">
    <property type="component" value="Unassembled WGS sequence"/>
</dbReference>
<dbReference type="FunFam" id="3.40.50.2020:FF:000023">
    <property type="entry name" value="Probable uracil phosphoribosyltransferase"/>
    <property type="match status" value="1"/>
</dbReference>
<dbReference type="AlphaFoldDB" id="A0A4Z0AAE5"/>
<dbReference type="SUPFAM" id="SSF52540">
    <property type="entry name" value="P-loop containing nucleoside triphosphate hydrolases"/>
    <property type="match status" value="1"/>
</dbReference>
<organism evidence="12 13">
    <name type="scientific">Hericium alpestre</name>
    <dbReference type="NCBI Taxonomy" id="135208"/>
    <lineage>
        <taxon>Eukaryota</taxon>
        <taxon>Fungi</taxon>
        <taxon>Dikarya</taxon>
        <taxon>Basidiomycota</taxon>
        <taxon>Agaricomycotina</taxon>
        <taxon>Agaricomycetes</taxon>
        <taxon>Russulales</taxon>
        <taxon>Hericiaceae</taxon>
        <taxon>Hericium</taxon>
    </lineage>
</organism>
<sequence length="367" mass="40783">MALHDPALRALYDLKIFVQADSDLMLARRIARDVKERGRSVEGVLEQYLRYVKPSFDNFVGPTARHADIIVPGKDNSVAIELISTHIRRQLEKRTRHFRRKLAANLTRSLSRGPPRPATNEELGLILLDQTRQLKGIYTVLRDATTSRQDFIFFTDRLATLLAEKGMESLPYRCKEVETPVGVKTKGKTLDVESLCGVSILRSGGPLEQGLRRVVNDVPIGSLLVQSDSKTGEPLLLHVMLPFCIRIRSQAEKTWVLLLDAQIGTGASALMAIRVLLDHGVLPSHIIFVTFLVARTGGVSMLRRMFPEMKIVTGAVDDGLRETWLEGIDTSVEVADEDGTDSVSGITGRKAWVVEPGMGQIGDRYYL</sequence>
<dbReference type="PRINTS" id="PR00988">
    <property type="entry name" value="URIDINKINASE"/>
</dbReference>
<keyword evidence="13" id="KW-1185">Reference proteome</keyword>
<dbReference type="PANTHER" id="PTHR10285">
    <property type="entry name" value="URIDINE KINASE"/>
    <property type="match status" value="1"/>
</dbReference>
<reference evidence="12 13" key="1">
    <citation type="submission" date="2019-02" db="EMBL/GenBank/DDBJ databases">
        <title>Genome sequencing of the rare red list fungi Hericium alpestre (H. flagellum).</title>
        <authorList>
            <person name="Buettner E."/>
            <person name="Kellner H."/>
        </authorList>
    </citation>
    <scope>NUCLEOTIDE SEQUENCE [LARGE SCALE GENOMIC DNA]</scope>
    <source>
        <strain evidence="12 13">DSM 108284</strain>
    </source>
</reference>